<feature type="domain" description="Glycosyl transferase family 1" evidence="1">
    <location>
        <begin position="180"/>
        <end position="346"/>
    </location>
</feature>
<dbReference type="GO" id="GO:0016757">
    <property type="term" value="F:glycosyltransferase activity"/>
    <property type="evidence" value="ECO:0007669"/>
    <property type="project" value="InterPro"/>
</dbReference>
<dbReference type="Pfam" id="PF13439">
    <property type="entry name" value="Glyco_transf_4"/>
    <property type="match status" value="1"/>
</dbReference>
<feature type="domain" description="Glycosyltransferase subfamily 4-like N-terminal" evidence="2">
    <location>
        <begin position="35"/>
        <end position="171"/>
    </location>
</feature>
<reference evidence="3 4" key="1">
    <citation type="journal article" date="2014" name="PLoS Genet.">
        <title>Phylogenetically driven sequencing of extremely halophilic archaea reveals strategies for static and dynamic osmo-response.</title>
        <authorList>
            <person name="Becker E.A."/>
            <person name="Seitzer P.M."/>
            <person name="Tritt A."/>
            <person name="Larsen D."/>
            <person name="Krusor M."/>
            <person name="Yao A.I."/>
            <person name="Wu D."/>
            <person name="Madern D."/>
            <person name="Eisen J.A."/>
            <person name="Darling A.E."/>
            <person name="Facciotti M.T."/>
        </authorList>
    </citation>
    <scope>NUCLEOTIDE SEQUENCE [LARGE SCALE GENOMIC DNA]</scope>
    <source>
        <strain evidence="3 4">ATCC 33799</strain>
    </source>
</reference>
<dbReference type="InterPro" id="IPR001296">
    <property type="entry name" value="Glyco_trans_1"/>
</dbReference>
<organism evidence="3 4">
    <name type="scientific">Haloarcula marismortui ATCC 33799</name>
    <dbReference type="NCBI Taxonomy" id="662475"/>
    <lineage>
        <taxon>Archaea</taxon>
        <taxon>Methanobacteriati</taxon>
        <taxon>Methanobacteriota</taxon>
        <taxon>Stenosarchaea group</taxon>
        <taxon>Halobacteria</taxon>
        <taxon>Halobacteriales</taxon>
        <taxon>Haloarculaceae</taxon>
        <taxon>Haloarcula</taxon>
    </lineage>
</organism>
<protein>
    <submittedName>
        <fullName evidence="3">Glycosyltransferase</fullName>
    </submittedName>
</protein>
<dbReference type="CDD" id="cd03801">
    <property type="entry name" value="GT4_PimA-like"/>
    <property type="match status" value="1"/>
</dbReference>
<comment type="caution">
    <text evidence="3">The sequence shown here is derived from an EMBL/GenBank/DDBJ whole genome shotgun (WGS) entry which is preliminary data.</text>
</comment>
<keyword evidence="4" id="KW-1185">Reference proteome</keyword>
<dbReference type="PANTHER" id="PTHR45947:SF3">
    <property type="entry name" value="SULFOQUINOVOSYL TRANSFERASE SQD2"/>
    <property type="match status" value="1"/>
</dbReference>
<dbReference type="SUPFAM" id="SSF53756">
    <property type="entry name" value="UDP-Glycosyltransferase/glycogen phosphorylase"/>
    <property type="match status" value="1"/>
</dbReference>
<name>M0K0L1_9EURY</name>
<gene>
    <name evidence="3" type="ORF">C435_15993</name>
</gene>
<dbReference type="PATRIC" id="fig|662475.6.peg.3128"/>
<dbReference type="RefSeq" id="WP_007189925.1">
    <property type="nucleotide sequence ID" value="NZ_AOLS01000078.1"/>
</dbReference>
<dbReference type="PANTHER" id="PTHR45947">
    <property type="entry name" value="SULFOQUINOVOSYL TRANSFERASE SQD2"/>
    <property type="match status" value="1"/>
</dbReference>
<evidence type="ECO:0000259" key="2">
    <source>
        <dbReference type="Pfam" id="PF13439"/>
    </source>
</evidence>
<keyword evidence="3" id="KW-0808">Transferase</keyword>
<accession>M0K0L1</accession>
<dbReference type="Pfam" id="PF00534">
    <property type="entry name" value="Glycos_transf_1"/>
    <property type="match status" value="1"/>
</dbReference>
<dbReference type="InterPro" id="IPR050194">
    <property type="entry name" value="Glycosyltransferase_grp1"/>
</dbReference>
<dbReference type="EMBL" id="AOLS01000078">
    <property type="protein sequence ID" value="EMA14313.1"/>
    <property type="molecule type" value="Genomic_DNA"/>
</dbReference>
<sequence length="370" mass="40608">MTGTSPRVCFVVNAVGETSVPADIATAVVKYTDAEVDILAWFDAESFDGDDRVGVTCLDAPDTTVGADVQTVRRTASILREYDVVQAHHNHSGSFAKAIARYLGVPSVSREGNMRKGFNRLGRVANGFTNPLADRVVCNSRAVYDSFTRWEDILLPEDRVWFIPNGVDFARIDAGRTVDWSARKVAGIDDDTALVGTAGMLTEQKDQATLVRALALARDRSATPIELVIAGDGPEEDALRRVTAEHGVTDAVHFLGYLDRRYVYKMLDEIDIYAMPSLWEGFSAAAVEGLATDNAAVFSEIPPFTEPYSDVALFHPTGDATRLADHLVTLASDIERRQRLATAGRELVQEKYEIRTVANAYRELYGELVD</sequence>
<evidence type="ECO:0000313" key="3">
    <source>
        <dbReference type="EMBL" id="EMA14313.1"/>
    </source>
</evidence>
<dbReference type="InterPro" id="IPR028098">
    <property type="entry name" value="Glyco_trans_4-like_N"/>
</dbReference>
<evidence type="ECO:0000259" key="1">
    <source>
        <dbReference type="Pfam" id="PF00534"/>
    </source>
</evidence>
<dbReference type="AlphaFoldDB" id="M0K0L1"/>
<dbReference type="Gene3D" id="3.40.50.2000">
    <property type="entry name" value="Glycogen Phosphorylase B"/>
    <property type="match status" value="2"/>
</dbReference>
<dbReference type="Proteomes" id="UP000011687">
    <property type="component" value="Unassembled WGS sequence"/>
</dbReference>
<evidence type="ECO:0000313" key="4">
    <source>
        <dbReference type="Proteomes" id="UP000011687"/>
    </source>
</evidence>
<proteinExistence type="predicted"/>